<proteinExistence type="inferred from homology"/>
<dbReference type="InterPro" id="IPR000031">
    <property type="entry name" value="PurE_dom"/>
</dbReference>
<gene>
    <name evidence="3" type="primary">purE</name>
    <name evidence="7" type="ORF">Bccel_2246</name>
</gene>
<comment type="caution">
    <text evidence="7">The sequence shown here is derived from an EMBL/GenBank/DDBJ whole genome shotgun (WGS) entry which is preliminary data.</text>
</comment>
<dbReference type="PATRIC" id="fig|398512.5.peg.2341"/>
<dbReference type="InterPro" id="IPR033747">
    <property type="entry name" value="PurE_ClassI"/>
</dbReference>
<dbReference type="PANTHER" id="PTHR23046">
    <property type="entry name" value="PHOSPHORIBOSYLAMINOIMIDAZOLE CARBOXYLASE CATALYTIC SUBUNIT"/>
    <property type="match status" value="1"/>
</dbReference>
<name>A0A0L6JMF8_9FIRM</name>
<feature type="binding site" evidence="3 5">
    <location>
        <position position="45"/>
    </location>
    <ligand>
        <name>substrate</name>
    </ligand>
</feature>
<keyword evidence="8" id="KW-1185">Reference proteome</keyword>
<keyword evidence="1 3" id="KW-0658">Purine biosynthesis</keyword>
<comment type="pathway">
    <text evidence="3 4">Purine metabolism; IMP biosynthesis via de novo pathway; 5-amino-1-(5-phospho-D-ribosyl)imidazole-4-carboxylate from 5-amino-1-(5-phospho-D-ribosyl)imidazole (N5-CAIR route): step 2/2.</text>
</comment>
<feature type="binding site" evidence="3 5">
    <location>
        <position position="15"/>
    </location>
    <ligand>
        <name>substrate</name>
    </ligand>
</feature>
<evidence type="ECO:0000313" key="7">
    <source>
        <dbReference type="EMBL" id="KNY26981.1"/>
    </source>
</evidence>
<dbReference type="PIRSF" id="PIRSF001338">
    <property type="entry name" value="AIR_carboxylase"/>
    <property type="match status" value="1"/>
</dbReference>
<sequence>MCSSKDARVAIVMGSDSDLPTLKGCIKLLQEFNIKVDVMVCSAHRTPEKASDFAKKAEENGIDVIIAAAGKAAHLPGVLAAYTTLPVIGVPIKSSTLDGMDALLSIVQMPSGIPVATVAIDGAENAAILAVQILSVGYPGLREEMKSFKKKLALKVEEKNQALQSKLVDGKWDI</sequence>
<dbReference type="GO" id="GO:0034023">
    <property type="term" value="F:5-(carboxyamino)imidazole ribonucleotide mutase activity"/>
    <property type="evidence" value="ECO:0007669"/>
    <property type="project" value="UniProtKB-UniRule"/>
</dbReference>
<comment type="function">
    <text evidence="3 4">Catalyzes the conversion of N5-carboxyaminoimidazole ribonucleotide (N5-CAIR) to 4-carboxy-5-aminoimidazole ribonucleotide (CAIR).</text>
</comment>
<reference evidence="8" key="1">
    <citation type="submission" date="2015-07" db="EMBL/GenBank/DDBJ databases">
        <title>Near-Complete Genome Sequence of the Cellulolytic Bacterium Bacteroides (Pseudobacteroides) cellulosolvens ATCC 35603.</title>
        <authorList>
            <person name="Dassa B."/>
            <person name="Utturkar S.M."/>
            <person name="Klingeman D.M."/>
            <person name="Hurt R.A."/>
            <person name="Keller M."/>
            <person name="Xu J."/>
            <person name="Reddy Y.H.K."/>
            <person name="Borovok I."/>
            <person name="Grinberg I.R."/>
            <person name="Lamed R."/>
            <person name="Zhivin O."/>
            <person name="Bayer E.A."/>
            <person name="Brown S.D."/>
        </authorList>
    </citation>
    <scope>NUCLEOTIDE SEQUENCE [LARGE SCALE GENOMIC DNA]</scope>
    <source>
        <strain evidence="8">DSM 2933</strain>
    </source>
</reference>
<keyword evidence="7" id="KW-0456">Lyase</keyword>
<dbReference type="HAMAP" id="MF_01929">
    <property type="entry name" value="PurE_classI"/>
    <property type="match status" value="1"/>
</dbReference>
<dbReference type="eggNOG" id="COG0041">
    <property type="taxonomic scope" value="Bacteria"/>
</dbReference>
<dbReference type="PANTHER" id="PTHR23046:SF2">
    <property type="entry name" value="PHOSPHORIBOSYLAMINOIMIDAZOLE CARBOXYLASE"/>
    <property type="match status" value="1"/>
</dbReference>
<dbReference type="Gene3D" id="3.40.50.1970">
    <property type="match status" value="1"/>
</dbReference>
<evidence type="ECO:0000256" key="4">
    <source>
        <dbReference type="PIRNR" id="PIRNR001338"/>
    </source>
</evidence>
<dbReference type="Proteomes" id="UP000036923">
    <property type="component" value="Unassembled WGS sequence"/>
</dbReference>
<evidence type="ECO:0000256" key="1">
    <source>
        <dbReference type="ARBA" id="ARBA00022755"/>
    </source>
</evidence>
<comment type="similarity">
    <text evidence="3">Belongs to the AIR carboxylase family. Class I subfamily.</text>
</comment>
<dbReference type="OrthoDB" id="9791908at2"/>
<feature type="domain" description="PurE" evidence="6">
    <location>
        <begin position="7"/>
        <end position="156"/>
    </location>
</feature>
<feature type="binding site" evidence="3 5">
    <location>
        <position position="18"/>
    </location>
    <ligand>
        <name>substrate</name>
    </ligand>
</feature>
<dbReference type="SUPFAM" id="SSF52255">
    <property type="entry name" value="N5-CAIR mutase (phosphoribosylaminoimidazole carboxylase, PurE)"/>
    <property type="match status" value="1"/>
</dbReference>
<evidence type="ECO:0000313" key="8">
    <source>
        <dbReference type="Proteomes" id="UP000036923"/>
    </source>
</evidence>
<dbReference type="EMBL" id="LGTC01000001">
    <property type="protein sequence ID" value="KNY26981.1"/>
    <property type="molecule type" value="Genomic_DNA"/>
</dbReference>
<dbReference type="AlphaFoldDB" id="A0A0L6JMF8"/>
<dbReference type="SMART" id="SM01001">
    <property type="entry name" value="AIRC"/>
    <property type="match status" value="1"/>
</dbReference>
<dbReference type="InterPro" id="IPR024694">
    <property type="entry name" value="PurE_prokaryotes"/>
</dbReference>
<dbReference type="GO" id="GO:0006189">
    <property type="term" value="P:'de novo' IMP biosynthetic process"/>
    <property type="evidence" value="ECO:0007669"/>
    <property type="project" value="UniProtKB-UniRule"/>
</dbReference>
<evidence type="ECO:0000256" key="3">
    <source>
        <dbReference type="HAMAP-Rule" id="MF_01929"/>
    </source>
</evidence>
<evidence type="ECO:0000256" key="5">
    <source>
        <dbReference type="PIRSR" id="PIRSR001338-1"/>
    </source>
</evidence>
<dbReference type="UniPathway" id="UPA00074">
    <property type="reaction ID" value="UER00943"/>
</dbReference>
<dbReference type="NCBIfam" id="TIGR01162">
    <property type="entry name" value="purE"/>
    <property type="match status" value="1"/>
</dbReference>
<evidence type="ECO:0000256" key="2">
    <source>
        <dbReference type="ARBA" id="ARBA00023235"/>
    </source>
</evidence>
<dbReference type="EC" id="5.4.99.18" evidence="3 4"/>
<dbReference type="RefSeq" id="WP_036947344.1">
    <property type="nucleotide sequence ID" value="NZ_KN050765.1"/>
</dbReference>
<dbReference type="STRING" id="398512.Bccel_2246"/>
<organism evidence="7 8">
    <name type="scientific">Pseudobacteroides cellulosolvens ATCC 35603 = DSM 2933</name>
    <dbReference type="NCBI Taxonomy" id="398512"/>
    <lineage>
        <taxon>Bacteria</taxon>
        <taxon>Bacillati</taxon>
        <taxon>Bacillota</taxon>
        <taxon>Clostridia</taxon>
        <taxon>Eubacteriales</taxon>
        <taxon>Oscillospiraceae</taxon>
        <taxon>Pseudobacteroides</taxon>
    </lineage>
</organism>
<dbReference type="GO" id="GO:0016829">
    <property type="term" value="F:lyase activity"/>
    <property type="evidence" value="ECO:0007669"/>
    <property type="project" value="UniProtKB-KW"/>
</dbReference>
<protein>
    <recommendedName>
        <fullName evidence="3 4">N5-carboxyaminoimidazole ribonucleotide mutase</fullName>
        <shortName evidence="3 4">N5-CAIR mutase</shortName>
        <ecNumber evidence="3 4">5.4.99.18</ecNumber>
    </recommendedName>
    <alternativeName>
        <fullName evidence="3">5-(carboxyamino)imidazole ribonucleotide mutase</fullName>
    </alternativeName>
</protein>
<comment type="catalytic activity">
    <reaction evidence="3 4">
        <text>5-carboxyamino-1-(5-phospho-D-ribosyl)imidazole + H(+) = 5-amino-1-(5-phospho-D-ribosyl)imidazole-4-carboxylate</text>
        <dbReference type="Rhea" id="RHEA:13193"/>
        <dbReference type="ChEBI" id="CHEBI:15378"/>
        <dbReference type="ChEBI" id="CHEBI:58730"/>
        <dbReference type="ChEBI" id="CHEBI:77657"/>
        <dbReference type="EC" id="5.4.99.18"/>
    </reaction>
</comment>
<dbReference type="Pfam" id="PF00731">
    <property type="entry name" value="AIRC"/>
    <property type="match status" value="1"/>
</dbReference>
<keyword evidence="2 3" id="KW-0413">Isomerase</keyword>
<evidence type="ECO:0000259" key="6">
    <source>
        <dbReference type="SMART" id="SM01001"/>
    </source>
</evidence>
<accession>A0A0L6JMF8</accession>